<dbReference type="GO" id="GO:0032981">
    <property type="term" value="P:mitochondrial respiratory chain complex I assembly"/>
    <property type="evidence" value="ECO:0007669"/>
    <property type="project" value="TreeGrafter"/>
</dbReference>
<comment type="subcellular location">
    <subcellularLocation>
        <location evidence="1">Mitochondrion inner membrane</location>
    </subcellularLocation>
</comment>
<protein>
    <recommendedName>
        <fullName evidence="9">Phytoene synthase</fullName>
    </recommendedName>
</protein>
<dbReference type="InterPro" id="IPR008949">
    <property type="entry name" value="Isoprenoid_synthase_dom_sf"/>
</dbReference>
<evidence type="ECO:0008006" key="9">
    <source>
        <dbReference type="Google" id="ProtNLM"/>
    </source>
</evidence>
<evidence type="ECO:0000256" key="2">
    <source>
        <dbReference type="ARBA" id="ARBA00022792"/>
    </source>
</evidence>
<dbReference type="OrthoDB" id="270318at2759"/>
<sequence length="311" mass="35622">MTTTLTRLRARSALTSSYNHAIKSYTTASASQLQSAHKYCIDSVRKGDYDGYLCVPFFPDHLRNTQYALRAFNVELASIRENVSKPEIGKMRMQFWKDTIDKVYAGKAPQQPIALALEEALQRSTLSSMWFKRIITERMTNLEDHPFMTIKEMEDYGENTASSLLYLQLESLGVHDVQVDHVVSHLGKMMGISTFLRSLPFHLGQKRLVLPAQVTAKHNISQENVMRGQLDGMEDAVFEVATAAYDQLLTARSLLDTVAPEAFPVILSSIPHVRYLERLEKHNFNVFEPKLQRKDWKLPLVLWSSFRNRKI</sequence>
<dbReference type="OMA" id="MINAREQ"/>
<keyword evidence="5" id="KW-0472">Membrane</keyword>
<dbReference type="InParanoid" id="A0A163LP09"/>
<dbReference type="GO" id="GO:0005743">
    <property type="term" value="C:mitochondrial inner membrane"/>
    <property type="evidence" value="ECO:0007669"/>
    <property type="project" value="UniProtKB-SubCell"/>
</dbReference>
<dbReference type="Proteomes" id="UP000078561">
    <property type="component" value="Unassembled WGS sequence"/>
</dbReference>
<evidence type="ECO:0000313" key="7">
    <source>
        <dbReference type="EMBL" id="SAL94988.1"/>
    </source>
</evidence>
<dbReference type="Gene3D" id="1.10.600.10">
    <property type="entry name" value="Farnesyl Diphosphate Synthase"/>
    <property type="match status" value="1"/>
</dbReference>
<dbReference type="AlphaFoldDB" id="A0A163LP09"/>
<dbReference type="STRING" id="4829.A0A163LP09"/>
<accession>A0A163LP09</accession>
<evidence type="ECO:0000256" key="1">
    <source>
        <dbReference type="ARBA" id="ARBA00004273"/>
    </source>
</evidence>
<keyword evidence="4" id="KW-0496">Mitochondrion</keyword>
<evidence type="ECO:0000256" key="6">
    <source>
        <dbReference type="ARBA" id="ARBA00038273"/>
    </source>
</evidence>
<comment type="similarity">
    <text evidence="6">Belongs to the NDUFAF6 family.</text>
</comment>
<dbReference type="SUPFAM" id="SSF48576">
    <property type="entry name" value="Terpenoid synthases"/>
    <property type="match status" value="1"/>
</dbReference>
<keyword evidence="8" id="KW-1185">Reference proteome</keyword>
<name>A0A163LP09_ABSGL</name>
<dbReference type="PANTHER" id="PTHR21181">
    <property type="match status" value="1"/>
</dbReference>
<dbReference type="PANTHER" id="PTHR21181:SF13">
    <property type="entry name" value="NADH DEHYDROGENASE (UBIQUINONE) COMPLEX I, ASSEMBLY FACTOR 6"/>
    <property type="match status" value="1"/>
</dbReference>
<dbReference type="EMBL" id="LT550087">
    <property type="protein sequence ID" value="SAL94988.1"/>
    <property type="molecule type" value="Genomic_DNA"/>
</dbReference>
<gene>
    <name evidence="7" type="primary">ABSGL_00283.1 scaffold 423</name>
</gene>
<proteinExistence type="inferred from homology"/>
<evidence type="ECO:0000313" key="8">
    <source>
        <dbReference type="Proteomes" id="UP000078561"/>
    </source>
</evidence>
<evidence type="ECO:0000256" key="4">
    <source>
        <dbReference type="ARBA" id="ARBA00023128"/>
    </source>
</evidence>
<evidence type="ECO:0000256" key="3">
    <source>
        <dbReference type="ARBA" id="ARBA00022946"/>
    </source>
</evidence>
<organism evidence="7">
    <name type="scientific">Absidia glauca</name>
    <name type="common">Pin mould</name>
    <dbReference type="NCBI Taxonomy" id="4829"/>
    <lineage>
        <taxon>Eukaryota</taxon>
        <taxon>Fungi</taxon>
        <taxon>Fungi incertae sedis</taxon>
        <taxon>Mucoromycota</taxon>
        <taxon>Mucoromycotina</taxon>
        <taxon>Mucoromycetes</taxon>
        <taxon>Mucorales</taxon>
        <taxon>Cunninghamellaceae</taxon>
        <taxon>Absidia</taxon>
    </lineage>
</organism>
<keyword evidence="2" id="KW-0999">Mitochondrion inner membrane</keyword>
<evidence type="ECO:0000256" key="5">
    <source>
        <dbReference type="ARBA" id="ARBA00023136"/>
    </source>
</evidence>
<dbReference type="InterPro" id="IPR002060">
    <property type="entry name" value="Squ/phyt_synthse"/>
</dbReference>
<keyword evidence="3" id="KW-0809">Transit peptide</keyword>
<reference evidence="7" key="1">
    <citation type="submission" date="2016-04" db="EMBL/GenBank/DDBJ databases">
        <authorList>
            <person name="Evans L.H."/>
            <person name="Alamgir A."/>
            <person name="Owens N."/>
            <person name="Weber N.D."/>
            <person name="Virtaneva K."/>
            <person name="Barbian K."/>
            <person name="Babar A."/>
            <person name="Rosenke K."/>
        </authorList>
    </citation>
    <scope>NUCLEOTIDE SEQUENCE [LARGE SCALE GENOMIC DNA]</scope>
    <source>
        <strain evidence="7">CBS 101.48</strain>
    </source>
</reference>
<dbReference type="Pfam" id="PF00494">
    <property type="entry name" value="SQS_PSY"/>
    <property type="match status" value="1"/>
</dbReference>